<feature type="compositionally biased region" description="Polar residues" evidence="1">
    <location>
        <begin position="460"/>
        <end position="471"/>
    </location>
</feature>
<dbReference type="OrthoDB" id="5490054at2"/>
<evidence type="ECO:0008006" key="5">
    <source>
        <dbReference type="Google" id="ProtNLM"/>
    </source>
</evidence>
<feature type="region of interest" description="Disordered" evidence="1">
    <location>
        <begin position="518"/>
        <end position="537"/>
    </location>
</feature>
<keyword evidence="2" id="KW-1133">Transmembrane helix</keyword>
<feature type="transmembrane region" description="Helical" evidence="2">
    <location>
        <begin position="7"/>
        <end position="24"/>
    </location>
</feature>
<dbReference type="STRING" id="1144275.COCOR_07415"/>
<evidence type="ECO:0000256" key="1">
    <source>
        <dbReference type="SAM" id="MobiDB-lite"/>
    </source>
</evidence>
<accession>H8MMN2</accession>
<dbReference type="InParanoid" id="H8MMN2"/>
<sequence>MRVKQVLGGLLMAVLVGMGLWMLLRPEPALPLAPPSPPVSVRVEDAGVPEVAPPVEAAVDAGLWLTATLEGSRPFEGEARVGAAFISDSDRGWWEEEGRRRISRAGPKRLEDMANVREWVEAPVTASTQGGGVGPVAVPSAPRYQVMAYAPDGTVWWGDHVPDTQPVTGRVDLGRLREHPPTGVRVRLEGARDVPGTFTVRMQRGVDPDDAEEASMLLPVLTLAAPELMHAFENDTPVPLMKDGETRLAPLPPDRSLRLWLRTPSGKQSEPVEIPLREGSVEPVTLDVAKLFPEGVGESVTLRGRVLLGDGMRPLGPAVYRQGDGGEEHPLSPDGHFTIPDVPTWQETRFTVRREVTEDEGRPLGPSWWDFVFTPTAESRGTVDVVWRMPVYRWLVLRMDGFTRAQLKERASPPYPVYLLERRDAQGVWSVVPTREFRPEGDSLAVSLLEPGTYRIQVASSPYASRPSSTARAGEDFSDVETRLSPEDAAVSTCEVRVTREGRPVAGALVIAGGANPSLPPVRGETDTAGRWRMGPMTSNALPLQVHERDAMDWEGDGAEACRRSGVVEVRL</sequence>
<dbReference type="HOGENOM" id="CLU_478043_0_0_7"/>
<dbReference type="AlphaFoldDB" id="H8MMN2"/>
<dbReference type="KEGG" id="ccx:COCOR_07415"/>
<keyword evidence="4" id="KW-1185">Reference proteome</keyword>
<dbReference type="Proteomes" id="UP000007587">
    <property type="component" value="Chromosome"/>
</dbReference>
<dbReference type="RefSeq" id="WP_014400198.1">
    <property type="nucleotide sequence ID" value="NC_017030.1"/>
</dbReference>
<evidence type="ECO:0000256" key="2">
    <source>
        <dbReference type="SAM" id="Phobius"/>
    </source>
</evidence>
<keyword evidence="2" id="KW-0812">Transmembrane</keyword>
<dbReference type="EMBL" id="CP003389">
    <property type="protein sequence ID" value="AFE07523.1"/>
    <property type="molecule type" value="Genomic_DNA"/>
</dbReference>
<keyword evidence="2" id="KW-0472">Membrane</keyword>
<feature type="region of interest" description="Disordered" evidence="1">
    <location>
        <begin position="460"/>
        <end position="481"/>
    </location>
</feature>
<name>H8MMN2_CORCM</name>
<evidence type="ECO:0000313" key="3">
    <source>
        <dbReference type="EMBL" id="AFE07523.1"/>
    </source>
</evidence>
<proteinExistence type="predicted"/>
<protein>
    <recommendedName>
        <fullName evidence="5">Carboxypeptidase regulatory-like domain-containing protein</fullName>
    </recommendedName>
</protein>
<reference evidence="3 4" key="1">
    <citation type="journal article" date="2012" name="J. Bacteriol.">
        <title>Complete Genome Sequence of the Fruiting Myxobacterium Corallococcus coralloides DSM 2259.</title>
        <authorList>
            <person name="Huntley S."/>
            <person name="Zhang Y."/>
            <person name="Treuner-Lange A."/>
            <person name="Kneip S."/>
            <person name="Sensen C.W."/>
            <person name="Sogaard-Andersen L."/>
        </authorList>
    </citation>
    <scope>NUCLEOTIDE SEQUENCE [LARGE SCALE GENOMIC DNA]</scope>
    <source>
        <strain evidence="4">ATCC 25202 / DSM 2259 / NBRC 100086 / M2</strain>
    </source>
</reference>
<organism evidence="3 4">
    <name type="scientific">Corallococcus coralloides (strain ATCC 25202 / DSM 2259 / NBRC 100086 / M2)</name>
    <name type="common">Myxococcus coralloides</name>
    <dbReference type="NCBI Taxonomy" id="1144275"/>
    <lineage>
        <taxon>Bacteria</taxon>
        <taxon>Pseudomonadati</taxon>
        <taxon>Myxococcota</taxon>
        <taxon>Myxococcia</taxon>
        <taxon>Myxococcales</taxon>
        <taxon>Cystobacterineae</taxon>
        <taxon>Myxococcaceae</taxon>
        <taxon>Corallococcus</taxon>
    </lineage>
</organism>
<gene>
    <name evidence="3" type="ordered locus">COCOR_07415</name>
</gene>
<reference evidence="4" key="2">
    <citation type="submission" date="2012-03" db="EMBL/GenBank/DDBJ databases">
        <title>Genome sequence of the fruiting myxobacterium Corallococcus coralloides DSM 2259.</title>
        <authorList>
            <person name="Huntley S."/>
            <person name="Zhang Y."/>
            <person name="Treuner-Lange A."/>
            <person name="Sensen C.W."/>
            <person name="Sogaard-Andersen L."/>
        </authorList>
    </citation>
    <scope>NUCLEOTIDE SEQUENCE [LARGE SCALE GENOMIC DNA]</scope>
    <source>
        <strain evidence="4">ATCC 25202 / DSM 2259 / NBRC 100086 / M2</strain>
    </source>
</reference>
<evidence type="ECO:0000313" key="4">
    <source>
        <dbReference type="Proteomes" id="UP000007587"/>
    </source>
</evidence>